<feature type="transmembrane region" description="Helical" evidence="2">
    <location>
        <begin position="470"/>
        <end position="492"/>
    </location>
</feature>
<dbReference type="Pfam" id="PF10355">
    <property type="entry name" value="Ytp1"/>
    <property type="match status" value="1"/>
</dbReference>
<feature type="domain" description="DUF2427" evidence="4">
    <location>
        <begin position="208"/>
        <end position="288"/>
    </location>
</feature>
<feature type="chain" id="PRO_5042220158" description="Integral membrane protein" evidence="3">
    <location>
        <begin position="21"/>
        <end position="760"/>
    </location>
</feature>
<protein>
    <recommendedName>
        <fullName evidence="8">Integral membrane protein</fullName>
    </recommendedName>
</protein>
<dbReference type="AlphaFoldDB" id="A0AAF0F4T5"/>
<evidence type="ECO:0000256" key="3">
    <source>
        <dbReference type="SAM" id="SignalP"/>
    </source>
</evidence>
<keyword evidence="3" id="KW-0732">Signal</keyword>
<evidence type="ECO:0000313" key="6">
    <source>
        <dbReference type="EMBL" id="WFD39874.1"/>
    </source>
</evidence>
<dbReference type="PANTHER" id="PTHR31685">
    <property type="entry name" value="INTEGRAL MEMBRANE PROTEIN (AFU_ORTHOLOGUE AFUA_6G12730)-RELATED"/>
    <property type="match status" value="1"/>
</dbReference>
<feature type="transmembrane region" description="Helical" evidence="2">
    <location>
        <begin position="551"/>
        <end position="570"/>
    </location>
</feature>
<evidence type="ECO:0000313" key="7">
    <source>
        <dbReference type="Proteomes" id="UP001217754"/>
    </source>
</evidence>
<keyword evidence="2" id="KW-1133">Transmembrane helix</keyword>
<keyword evidence="2" id="KW-0812">Transmembrane</keyword>
<feature type="region of interest" description="Disordered" evidence="1">
    <location>
        <begin position="335"/>
        <end position="376"/>
    </location>
</feature>
<dbReference type="GeneID" id="85226506"/>
<organism evidence="6 7">
    <name type="scientific">Malassezia japonica</name>
    <dbReference type="NCBI Taxonomy" id="223818"/>
    <lineage>
        <taxon>Eukaryota</taxon>
        <taxon>Fungi</taxon>
        <taxon>Dikarya</taxon>
        <taxon>Basidiomycota</taxon>
        <taxon>Ustilaginomycotina</taxon>
        <taxon>Malasseziomycetes</taxon>
        <taxon>Malasseziales</taxon>
        <taxon>Malasseziaceae</taxon>
        <taxon>Malassezia</taxon>
    </lineage>
</organism>
<feature type="signal peptide" evidence="3">
    <location>
        <begin position="1"/>
        <end position="20"/>
    </location>
</feature>
<reference evidence="6" key="1">
    <citation type="submission" date="2023-03" db="EMBL/GenBank/DDBJ databases">
        <title>Mating type loci evolution in Malassezia.</title>
        <authorList>
            <person name="Coelho M.A."/>
        </authorList>
    </citation>
    <scope>NUCLEOTIDE SEQUENCE</scope>
    <source>
        <strain evidence="6">CBS 9431</strain>
    </source>
</reference>
<feature type="domain" description="Protein YTP1-like C-terminal" evidence="5">
    <location>
        <begin position="438"/>
        <end position="736"/>
    </location>
</feature>
<evidence type="ECO:0000259" key="5">
    <source>
        <dbReference type="Pfam" id="PF10355"/>
    </source>
</evidence>
<accession>A0AAF0F4T5</accession>
<feature type="transmembrane region" description="Helical" evidence="2">
    <location>
        <begin position="243"/>
        <end position="263"/>
    </location>
</feature>
<evidence type="ECO:0008006" key="8">
    <source>
        <dbReference type="Google" id="ProtNLM"/>
    </source>
</evidence>
<feature type="transmembrane region" description="Helical" evidence="2">
    <location>
        <begin position="714"/>
        <end position="739"/>
    </location>
</feature>
<feature type="transmembrane region" description="Helical" evidence="2">
    <location>
        <begin position="611"/>
        <end position="630"/>
    </location>
</feature>
<evidence type="ECO:0000256" key="2">
    <source>
        <dbReference type="SAM" id="Phobius"/>
    </source>
</evidence>
<feature type="transmembrane region" description="Helical" evidence="2">
    <location>
        <begin position="210"/>
        <end position="231"/>
    </location>
</feature>
<dbReference type="Pfam" id="PF10348">
    <property type="entry name" value="DUF2427"/>
    <property type="match status" value="1"/>
</dbReference>
<feature type="compositionally biased region" description="Polar residues" evidence="1">
    <location>
        <begin position="350"/>
        <end position="362"/>
    </location>
</feature>
<feature type="transmembrane region" description="Helical" evidence="2">
    <location>
        <begin position="425"/>
        <end position="450"/>
    </location>
</feature>
<dbReference type="PANTHER" id="PTHR31685:SF3">
    <property type="entry name" value="INTEGRAL MEMBRANE PROTEIN (AFU_ORTHOLOGUE AFUA_6G12730)"/>
    <property type="match status" value="1"/>
</dbReference>
<evidence type="ECO:0000259" key="4">
    <source>
        <dbReference type="Pfam" id="PF10348"/>
    </source>
</evidence>
<sequence length="760" mass="82649">MRWRGALCIAGLALAKETAAAVLDIRHGSHEHAEPETHAQALPHTHDASRPMPDVPKFCTVPSYVNTSTDCIAMDTVDWLIPVHDAGATLRPAPRRNASHGHAHGGGAPPMLALNETLLFSKKGPVPLSYIEWDYGLGAGELKELRRFASLQADQIAATWPDRVVIGAAHGYWRSLADQDDPRSWTALREDVRSRIGGDMGDTEPVRHRALWAMAAFEYIFACFVLLPVLLCVQAVKSSLSPLLAAAYLATLTLALITGRLYFALSPSLYPPNAFGGMVRAVYVLSVGCFASEVVLLVGRVARIVRGVPKYAGSMHGMHAALRLLLNGSEDVASAPLSSAPMHSRPVPQSRGTSSTDQTLGDSVSGDATPGEHKPYTVFDSDDAEAQLLSSPVASDFPPLDEAPPVSYWDRLHTRHPRVLGAGSLLYTVVSRGLVPLAFATLYVGVAIYTGSCRKNYKNPCLAHGIKGGIFFWYGILSFARYLGAFGEYGWAWNKRPTLGNSQHSSAARWRRTMPTAEFVECFVVFLYGASNTWLERLSSKSTDPYTVKQVQHISIAVMFWFVGLVGMGIESKALRSLIGSAVVHSHPSSMPAAGQSAVEAQTPPPSYASYFNPFPALVIGVTGVAMAAHHQDYVYEVQVHMLWGVMLAAFALFRMLTYFLLWLRPPSSILPGRPPTEIIASFALTCGGLLFILSNEEVSFAAMRANFGDFMAMLNVAIAVVALVFSWSFAIMVVKAWALRREHRLRPWLRAGLHAGLAV</sequence>
<feature type="transmembrane region" description="Helical" evidence="2">
    <location>
        <begin position="283"/>
        <end position="302"/>
    </location>
</feature>
<feature type="transmembrane region" description="Helical" evidence="2">
    <location>
        <begin position="642"/>
        <end position="664"/>
    </location>
</feature>
<keyword evidence="2" id="KW-0472">Membrane</keyword>
<keyword evidence="7" id="KW-1185">Reference proteome</keyword>
<dbReference type="InterPro" id="IPR018827">
    <property type="entry name" value="YTP1_C"/>
</dbReference>
<evidence type="ECO:0000256" key="1">
    <source>
        <dbReference type="SAM" id="MobiDB-lite"/>
    </source>
</evidence>
<proteinExistence type="predicted"/>
<dbReference type="EMBL" id="CP119962">
    <property type="protein sequence ID" value="WFD39874.1"/>
    <property type="molecule type" value="Genomic_DNA"/>
</dbReference>
<name>A0AAF0F4T5_9BASI</name>
<dbReference type="Proteomes" id="UP001217754">
    <property type="component" value="Chromosome 5"/>
</dbReference>
<feature type="transmembrane region" description="Helical" evidence="2">
    <location>
        <begin position="676"/>
        <end position="694"/>
    </location>
</feature>
<feature type="region of interest" description="Disordered" evidence="1">
    <location>
        <begin position="30"/>
        <end position="50"/>
    </location>
</feature>
<dbReference type="InterPro" id="IPR018825">
    <property type="entry name" value="DUF2427"/>
</dbReference>
<dbReference type="RefSeq" id="XP_060122771.1">
    <property type="nucleotide sequence ID" value="XM_060266788.1"/>
</dbReference>
<gene>
    <name evidence="6" type="ORF">MJAP1_002855</name>
</gene>